<dbReference type="PANTHER" id="PTHR48100">
    <property type="entry name" value="BROAD-SPECIFICITY PHOSPHATASE YOR283W-RELATED"/>
    <property type="match status" value="1"/>
</dbReference>
<evidence type="ECO:0000256" key="1">
    <source>
        <dbReference type="SAM" id="Phobius"/>
    </source>
</evidence>
<accession>A0ABD3NC09</accession>
<feature type="transmembrane region" description="Helical" evidence="1">
    <location>
        <begin position="151"/>
        <end position="173"/>
    </location>
</feature>
<evidence type="ECO:0000313" key="3">
    <source>
        <dbReference type="Proteomes" id="UP001530400"/>
    </source>
</evidence>
<dbReference type="Gene3D" id="3.40.50.1240">
    <property type="entry name" value="Phosphoglycerate mutase-like"/>
    <property type="match status" value="1"/>
</dbReference>
<keyword evidence="1" id="KW-0472">Membrane</keyword>
<proteinExistence type="predicted"/>
<protein>
    <submittedName>
        <fullName evidence="2">Uncharacterized protein</fullName>
    </submittedName>
</protein>
<dbReference type="EMBL" id="JALLPJ020001229">
    <property type="protein sequence ID" value="KAL3773547.1"/>
    <property type="molecule type" value="Genomic_DNA"/>
</dbReference>
<keyword evidence="1" id="KW-1133">Transmembrane helix</keyword>
<dbReference type="AlphaFoldDB" id="A0ABD3NC09"/>
<reference evidence="2 3" key="1">
    <citation type="submission" date="2024-10" db="EMBL/GenBank/DDBJ databases">
        <title>Updated reference genomes for cyclostephanoid diatoms.</title>
        <authorList>
            <person name="Roberts W.R."/>
            <person name="Alverson A.J."/>
        </authorList>
    </citation>
    <scope>NUCLEOTIDE SEQUENCE [LARGE SCALE GENOMIC DNA]</scope>
    <source>
        <strain evidence="2 3">AJA010-31</strain>
    </source>
</reference>
<gene>
    <name evidence="2" type="ORF">ACHAWO_012423</name>
</gene>
<dbReference type="Proteomes" id="UP001530400">
    <property type="component" value="Unassembled WGS sequence"/>
</dbReference>
<keyword evidence="3" id="KW-1185">Reference proteome</keyword>
<dbReference type="PROSITE" id="PS00175">
    <property type="entry name" value="PG_MUTASE"/>
    <property type="match status" value="1"/>
</dbReference>
<name>A0ABD3NC09_9STRA</name>
<comment type="caution">
    <text evidence="2">The sequence shown here is derived from an EMBL/GenBank/DDBJ whole genome shotgun (WGS) entry which is preliminary data.</text>
</comment>
<dbReference type="InterPro" id="IPR050275">
    <property type="entry name" value="PGM_Phosphatase"/>
</dbReference>
<dbReference type="PANTHER" id="PTHR48100:SF33">
    <property type="entry name" value="PEPTIDASE S54 RHOMBOID DOMAIN-CONTAINING PROTEIN"/>
    <property type="match status" value="1"/>
</dbReference>
<evidence type="ECO:0000313" key="2">
    <source>
        <dbReference type="EMBL" id="KAL3773547.1"/>
    </source>
</evidence>
<sequence>MRRIDSEHNLHLRFKQTANNQLPCQPKQSAMTLTQDILATPAYLLFHLTWLIHHIQRPVFLISILCILSNPHAAIRKSKLIYTSLLYLALCKDKKWKVPPSDPAQYFTKDLGGTKTPLDKTVTYKEKTVILIRHGESTWNDTFNPGDRNKLVFVLFFVPNLVYAIFIELYFFVSGKDSESWFFDSALSGKGVRQSEGLRKFLKKEKMRLGSNANGGSREEKAVQLLLAIGESTPSSQVVSSNLRRAISTAAIGLSDRFASSTAKSAKEDSIVLLPCLQEISRNPDALSILPPCGVAHPTWCDTNIPGVPVSAFSSLIDTKFHGGNKSLKSNGLIRLNQFCADIFDESKLPKSTIIAAGHSLFFRSFFQVFLPREVEHIGKKKKIVNGGVVMCTLREATVGSKKEYMIDPSSVVVVYGGFGKHTKG</sequence>
<keyword evidence="1" id="KW-0812">Transmembrane</keyword>
<dbReference type="InterPro" id="IPR029033">
    <property type="entry name" value="His_PPase_superfam"/>
</dbReference>
<dbReference type="SUPFAM" id="SSF53254">
    <property type="entry name" value="Phosphoglycerate mutase-like"/>
    <property type="match status" value="1"/>
</dbReference>
<dbReference type="InterPro" id="IPR001345">
    <property type="entry name" value="PG/BPGM_mutase_AS"/>
</dbReference>
<organism evidence="2 3">
    <name type="scientific">Cyclotella atomus</name>
    <dbReference type="NCBI Taxonomy" id="382360"/>
    <lineage>
        <taxon>Eukaryota</taxon>
        <taxon>Sar</taxon>
        <taxon>Stramenopiles</taxon>
        <taxon>Ochrophyta</taxon>
        <taxon>Bacillariophyta</taxon>
        <taxon>Coscinodiscophyceae</taxon>
        <taxon>Thalassiosirophycidae</taxon>
        <taxon>Stephanodiscales</taxon>
        <taxon>Stephanodiscaceae</taxon>
        <taxon>Cyclotella</taxon>
    </lineage>
</organism>